<feature type="compositionally biased region" description="Polar residues" evidence="1">
    <location>
        <begin position="81"/>
        <end position="103"/>
    </location>
</feature>
<evidence type="ECO:0000256" key="1">
    <source>
        <dbReference type="SAM" id="MobiDB-lite"/>
    </source>
</evidence>
<keyword evidence="4" id="KW-1185">Reference proteome</keyword>
<dbReference type="PANTHER" id="PTHR12436">
    <property type="entry name" value="80 KDA MCM3-ASSOCIATED PROTEIN"/>
    <property type="match status" value="1"/>
</dbReference>
<evidence type="ECO:0000259" key="2">
    <source>
        <dbReference type="Pfam" id="PF03399"/>
    </source>
</evidence>
<evidence type="ECO:0000313" key="3">
    <source>
        <dbReference type="EMBL" id="KAK9862732.1"/>
    </source>
</evidence>
<gene>
    <name evidence="3" type="ORF">WJX84_005698</name>
</gene>
<feature type="non-terminal residue" evidence="3">
    <location>
        <position position="486"/>
    </location>
</feature>
<feature type="compositionally biased region" description="Low complexity" evidence="1">
    <location>
        <begin position="160"/>
        <end position="176"/>
    </location>
</feature>
<dbReference type="Gene3D" id="1.25.40.990">
    <property type="match status" value="1"/>
</dbReference>
<dbReference type="InterPro" id="IPR045107">
    <property type="entry name" value="SAC3/GANP/THP3"/>
</dbReference>
<reference evidence="3 4" key="1">
    <citation type="journal article" date="2024" name="Nat. Commun.">
        <title>Phylogenomics reveals the evolutionary origins of lichenization in chlorophyte algae.</title>
        <authorList>
            <person name="Puginier C."/>
            <person name="Libourel C."/>
            <person name="Otte J."/>
            <person name="Skaloud P."/>
            <person name="Haon M."/>
            <person name="Grisel S."/>
            <person name="Petersen M."/>
            <person name="Berrin J.G."/>
            <person name="Delaux P.M."/>
            <person name="Dal Grande F."/>
            <person name="Keller J."/>
        </authorList>
    </citation>
    <scope>NUCLEOTIDE SEQUENCE [LARGE SCALE GENOMIC DNA]</scope>
    <source>
        <strain evidence="3 4">SAG 2523</strain>
    </source>
</reference>
<accession>A0AAW1T1D4</accession>
<dbReference type="PANTHER" id="PTHR12436:SF3">
    <property type="entry name" value="GERMINAL-CENTER ASSOCIATED NUCLEAR PROTEIN"/>
    <property type="match status" value="1"/>
</dbReference>
<protein>
    <recommendedName>
        <fullName evidence="2">SAC3/GANP/THP3 conserved domain-containing protein</fullName>
    </recommendedName>
</protein>
<dbReference type="GO" id="GO:0005737">
    <property type="term" value="C:cytoplasm"/>
    <property type="evidence" value="ECO:0007669"/>
    <property type="project" value="TreeGrafter"/>
</dbReference>
<dbReference type="Proteomes" id="UP001485043">
    <property type="component" value="Unassembled WGS sequence"/>
</dbReference>
<dbReference type="EMBL" id="JALJOV010000564">
    <property type="protein sequence ID" value="KAK9862732.1"/>
    <property type="molecule type" value="Genomic_DNA"/>
</dbReference>
<feature type="compositionally biased region" description="Polar residues" evidence="1">
    <location>
        <begin position="60"/>
        <end position="73"/>
    </location>
</feature>
<organism evidence="3 4">
    <name type="scientific">Apatococcus fuscideae</name>
    <dbReference type="NCBI Taxonomy" id="2026836"/>
    <lineage>
        <taxon>Eukaryota</taxon>
        <taxon>Viridiplantae</taxon>
        <taxon>Chlorophyta</taxon>
        <taxon>core chlorophytes</taxon>
        <taxon>Trebouxiophyceae</taxon>
        <taxon>Chlorellales</taxon>
        <taxon>Chlorellaceae</taxon>
        <taxon>Apatococcus</taxon>
    </lineage>
</organism>
<name>A0AAW1T1D4_9CHLO</name>
<feature type="domain" description="SAC3/GANP/THP3 conserved" evidence="2">
    <location>
        <begin position="232"/>
        <end position="471"/>
    </location>
</feature>
<dbReference type="InterPro" id="IPR005062">
    <property type="entry name" value="SAC3/GANP/THP3_conserved"/>
</dbReference>
<dbReference type="GO" id="GO:0070390">
    <property type="term" value="C:transcription export complex 2"/>
    <property type="evidence" value="ECO:0007669"/>
    <property type="project" value="TreeGrafter"/>
</dbReference>
<feature type="region of interest" description="Disordered" evidence="1">
    <location>
        <begin position="1"/>
        <end position="250"/>
    </location>
</feature>
<proteinExistence type="predicted"/>
<feature type="compositionally biased region" description="Basic residues" evidence="1">
    <location>
        <begin position="17"/>
        <end position="27"/>
    </location>
</feature>
<dbReference type="Pfam" id="PF03399">
    <property type="entry name" value="SAC3_GANP"/>
    <property type="match status" value="1"/>
</dbReference>
<feature type="compositionally biased region" description="Low complexity" evidence="1">
    <location>
        <begin position="193"/>
        <end position="206"/>
    </location>
</feature>
<evidence type="ECO:0000313" key="4">
    <source>
        <dbReference type="Proteomes" id="UP001485043"/>
    </source>
</evidence>
<sequence length="486" mass="51378">MSSPFKMRGGGALGKSRGSKGGKRQLTRSRPASPPATKPVGEAMPGAMPNFNFGTGFGAPSQSPSTAAGSPQSAPFMFSGTFGQLQQPQQNGAAPGSAQSSGQKDAVGRSNPWGDGAGNLTGRASVFGADRVPSPGPASGSGIIFGQAIQSSSPRPSPANPASTTSTSAPPAIAQSGASPTGGSSFGGLFRNSVPAAPAGPNPSSATEEELGAGPPVVGTLEEMAHPQELQERSSDPLEREDPSDRATVKKHLAVMSFSKNKKLDPDRIRTRQALEKTQLHLRGLLDRSGTPLVELYAFLDNRNRALHGDYRVQHLSDHQILHWIAEHVRFGIMSAHELCEFPKGERGWDSQLNVEQINRGLITLNQAFEADRSRGEQPPVDLEAEMRSYQIELIHGEDLPLHLGAAFADNPLSSSPWLQAAAALKSAVEAGNPRQFFKLIASVPYHLAALCHSQFQAMRVLHLHELSGACPPPGQPEVPQPLSLL</sequence>
<dbReference type="AlphaFoldDB" id="A0AAW1T1D4"/>
<dbReference type="GO" id="GO:0006406">
    <property type="term" value="P:mRNA export from nucleus"/>
    <property type="evidence" value="ECO:0007669"/>
    <property type="project" value="TreeGrafter"/>
</dbReference>
<feature type="compositionally biased region" description="Basic and acidic residues" evidence="1">
    <location>
        <begin position="223"/>
        <end position="248"/>
    </location>
</feature>
<comment type="caution">
    <text evidence="3">The sequence shown here is derived from an EMBL/GenBank/DDBJ whole genome shotgun (WGS) entry which is preliminary data.</text>
</comment>